<dbReference type="RefSeq" id="XP_007318551.1">
    <property type="nucleotide sequence ID" value="XM_007318489.1"/>
</dbReference>
<dbReference type="AlphaFoldDB" id="F8NX57"/>
<feature type="region of interest" description="Disordered" evidence="1">
    <location>
        <begin position="1"/>
        <end position="20"/>
    </location>
</feature>
<evidence type="ECO:0000256" key="1">
    <source>
        <dbReference type="SAM" id="MobiDB-lite"/>
    </source>
</evidence>
<protein>
    <submittedName>
        <fullName evidence="2">Uncharacterized protein</fullName>
    </submittedName>
</protein>
<evidence type="ECO:0000313" key="2">
    <source>
        <dbReference type="EMBL" id="EGO24532.1"/>
    </source>
</evidence>
<proteinExistence type="predicted"/>
<dbReference type="EMBL" id="GL945434">
    <property type="protein sequence ID" value="EGO24532.1"/>
    <property type="molecule type" value="Genomic_DNA"/>
</dbReference>
<dbReference type="GeneID" id="18810323"/>
<accession>F8NX57</accession>
<dbReference type="KEGG" id="sla:SERLADRAFT_369784"/>
<name>F8NX57_SERL9</name>
<dbReference type="HOGENOM" id="CLU_2832757_0_0_1"/>
<sequence length="66" mass="7524">MARGRRRAIEPTTKGEPTDKSNYCRDVISVWKTVRLCKKQDSEYTTVAKSGPYCRIPRLAAFFGVL</sequence>
<reference evidence="2" key="1">
    <citation type="submission" date="2011-04" db="EMBL/GenBank/DDBJ databases">
        <title>Evolution of plant cell wall degrading machinery underlies the functional diversity of forest fungi.</title>
        <authorList>
            <consortium name="US DOE Joint Genome Institute (JGI-PGF)"/>
            <person name="Eastwood D.C."/>
            <person name="Floudas D."/>
            <person name="Binder M."/>
            <person name="Majcherczyk A."/>
            <person name="Schneider P."/>
            <person name="Aerts A."/>
            <person name="Asiegbu F.O."/>
            <person name="Baker S.E."/>
            <person name="Barry K."/>
            <person name="Bendiksby M."/>
            <person name="Blumentritt M."/>
            <person name="Coutinho P.M."/>
            <person name="Cullen D."/>
            <person name="Cullen D."/>
            <person name="Gathman A."/>
            <person name="Goodell B."/>
            <person name="Henrissat B."/>
            <person name="Ihrmark K."/>
            <person name="Kauserud H."/>
            <person name="Kohler A."/>
            <person name="LaButti K."/>
            <person name="Lapidus A."/>
            <person name="Lavin J.L."/>
            <person name="Lee Y.-H."/>
            <person name="Lindquist E."/>
            <person name="Lilly W."/>
            <person name="Lucas S."/>
            <person name="Morin E."/>
            <person name="Murat C."/>
            <person name="Oguiza J.A."/>
            <person name="Park J."/>
            <person name="Pisabarro A.G."/>
            <person name="Riley R."/>
            <person name="Rosling A."/>
            <person name="Salamov A."/>
            <person name="Schmidt O."/>
            <person name="Schmutz J."/>
            <person name="Skrede I."/>
            <person name="Stenlid J."/>
            <person name="Wiebenga A."/>
            <person name="Xie X."/>
            <person name="Kues U."/>
            <person name="Hibbett D.S."/>
            <person name="Hoffmeister D."/>
            <person name="Hogberg N."/>
            <person name="Martin F."/>
            <person name="Grigoriev I.V."/>
            <person name="Watkinson S.C."/>
        </authorList>
    </citation>
    <scope>NUCLEOTIDE SEQUENCE</scope>
    <source>
        <strain evidence="2">S7.9</strain>
    </source>
</reference>
<dbReference type="Proteomes" id="UP000008064">
    <property type="component" value="Unassembled WGS sequence"/>
</dbReference>
<organism>
    <name type="scientific">Serpula lacrymans var. lacrymans (strain S7.9)</name>
    <name type="common">Dry rot fungus</name>
    <dbReference type="NCBI Taxonomy" id="578457"/>
    <lineage>
        <taxon>Eukaryota</taxon>
        <taxon>Fungi</taxon>
        <taxon>Dikarya</taxon>
        <taxon>Basidiomycota</taxon>
        <taxon>Agaricomycotina</taxon>
        <taxon>Agaricomycetes</taxon>
        <taxon>Agaricomycetidae</taxon>
        <taxon>Boletales</taxon>
        <taxon>Coniophorineae</taxon>
        <taxon>Serpulaceae</taxon>
        <taxon>Serpula</taxon>
    </lineage>
</organism>
<gene>
    <name evidence="2" type="ORF">SERLADRAFT_369784</name>
</gene>